<dbReference type="AlphaFoldDB" id="A0A3R7Q3Z3"/>
<dbReference type="OrthoDB" id="5971574at2759"/>
<comment type="caution">
    <text evidence="2">The sequence shown here is derived from an EMBL/GenBank/DDBJ whole genome shotgun (WGS) entry which is preliminary data.</text>
</comment>
<feature type="non-terminal residue" evidence="2">
    <location>
        <position position="152"/>
    </location>
</feature>
<feature type="region of interest" description="Disordered" evidence="1">
    <location>
        <begin position="83"/>
        <end position="152"/>
    </location>
</feature>
<reference evidence="2 3" key="2">
    <citation type="submission" date="2019-01" db="EMBL/GenBank/DDBJ databases">
        <title>The decoding of complex shrimp genome reveals the adaptation for benthos swimmer, frequently molting mechanism and breeding impact on genome.</title>
        <authorList>
            <person name="Sun Y."/>
            <person name="Gao Y."/>
            <person name="Yu Y."/>
        </authorList>
    </citation>
    <scope>NUCLEOTIDE SEQUENCE [LARGE SCALE GENOMIC DNA]</scope>
    <source>
        <tissue evidence="2">Muscle</tissue>
    </source>
</reference>
<keyword evidence="3" id="KW-1185">Reference proteome</keyword>
<dbReference type="Proteomes" id="UP000283509">
    <property type="component" value="Unassembled WGS sequence"/>
</dbReference>
<protein>
    <submittedName>
        <fullName evidence="2">Uncharacterized protein</fullName>
    </submittedName>
</protein>
<evidence type="ECO:0000256" key="1">
    <source>
        <dbReference type="SAM" id="MobiDB-lite"/>
    </source>
</evidence>
<name>A0A3R7Q3Z3_PENVA</name>
<dbReference type="EMBL" id="QCYY01000269">
    <property type="protein sequence ID" value="ROT85470.1"/>
    <property type="molecule type" value="Genomic_DNA"/>
</dbReference>
<reference evidence="2 3" key="1">
    <citation type="submission" date="2018-04" db="EMBL/GenBank/DDBJ databases">
        <authorList>
            <person name="Zhang X."/>
            <person name="Yuan J."/>
            <person name="Li F."/>
            <person name="Xiang J."/>
        </authorList>
    </citation>
    <scope>NUCLEOTIDE SEQUENCE [LARGE SCALE GENOMIC DNA]</scope>
    <source>
        <tissue evidence="2">Muscle</tissue>
    </source>
</reference>
<organism evidence="2 3">
    <name type="scientific">Penaeus vannamei</name>
    <name type="common">Whiteleg shrimp</name>
    <name type="synonym">Litopenaeus vannamei</name>
    <dbReference type="NCBI Taxonomy" id="6689"/>
    <lineage>
        <taxon>Eukaryota</taxon>
        <taxon>Metazoa</taxon>
        <taxon>Ecdysozoa</taxon>
        <taxon>Arthropoda</taxon>
        <taxon>Crustacea</taxon>
        <taxon>Multicrustacea</taxon>
        <taxon>Malacostraca</taxon>
        <taxon>Eumalacostraca</taxon>
        <taxon>Eucarida</taxon>
        <taxon>Decapoda</taxon>
        <taxon>Dendrobranchiata</taxon>
        <taxon>Penaeoidea</taxon>
        <taxon>Penaeidae</taxon>
        <taxon>Penaeus</taxon>
    </lineage>
</organism>
<proteinExistence type="predicted"/>
<sequence>MQEFLNTSCITSLNFLHDNENGYPDSLKPEVKDYLEKQMRGSLSWRRADLVRMSSRFGEKKSIRDPTARRKFSVKGTIRKSRTLLVDDEKEVPSQGSSRRESTVASPTGEQGPPILEVSCPATPTRFTPPLSSRSRSPSPEKEELWETMVRH</sequence>
<evidence type="ECO:0000313" key="2">
    <source>
        <dbReference type="EMBL" id="ROT85470.1"/>
    </source>
</evidence>
<feature type="compositionally biased region" description="Low complexity" evidence="1">
    <location>
        <begin position="123"/>
        <end position="138"/>
    </location>
</feature>
<gene>
    <name evidence="2" type="ORF">C7M84_013526</name>
</gene>
<accession>A0A3R7Q3Z3</accession>
<evidence type="ECO:0000313" key="3">
    <source>
        <dbReference type="Proteomes" id="UP000283509"/>
    </source>
</evidence>
<feature type="compositionally biased region" description="Basic and acidic residues" evidence="1">
    <location>
        <begin position="139"/>
        <end position="152"/>
    </location>
</feature>